<protein>
    <submittedName>
        <fullName evidence="2">Uncharacterized protein</fullName>
    </submittedName>
</protein>
<proteinExistence type="predicted"/>
<dbReference type="Proteomes" id="UP000298416">
    <property type="component" value="Unassembled WGS sequence"/>
</dbReference>
<gene>
    <name evidence="2" type="ORF">SASPL_138264</name>
</gene>
<comment type="caution">
    <text evidence="2">The sequence shown here is derived from an EMBL/GenBank/DDBJ whole genome shotgun (WGS) entry which is preliminary data.</text>
</comment>
<evidence type="ECO:0000256" key="1">
    <source>
        <dbReference type="SAM" id="Phobius"/>
    </source>
</evidence>
<feature type="transmembrane region" description="Helical" evidence="1">
    <location>
        <begin position="74"/>
        <end position="94"/>
    </location>
</feature>
<dbReference type="PANTHER" id="PTHR47673:SF1">
    <property type="entry name" value="ARM REPEAT SUPERFAMILY PROTEIN"/>
    <property type="match status" value="1"/>
</dbReference>
<keyword evidence="1" id="KW-0472">Membrane</keyword>
<keyword evidence="1" id="KW-0812">Transmembrane</keyword>
<dbReference type="PANTHER" id="PTHR47673">
    <property type="entry name" value="ARM REPEAT SUPERFAMILY PROTEIN"/>
    <property type="match status" value="1"/>
</dbReference>
<feature type="transmembrane region" description="Helical" evidence="1">
    <location>
        <begin position="145"/>
        <end position="165"/>
    </location>
</feature>
<name>A0A8X8WUD8_SALSN</name>
<dbReference type="EMBL" id="PNBA02000014">
    <property type="protein sequence ID" value="KAG6401408.1"/>
    <property type="molecule type" value="Genomic_DNA"/>
</dbReference>
<reference evidence="2" key="2">
    <citation type="submission" date="2020-08" db="EMBL/GenBank/DDBJ databases">
        <title>Plant Genome Project.</title>
        <authorList>
            <person name="Zhang R.-G."/>
        </authorList>
    </citation>
    <scope>NUCLEOTIDE SEQUENCE</scope>
    <source>
        <strain evidence="2">Huo1</strain>
        <tissue evidence="2">Leaf</tissue>
    </source>
</reference>
<keyword evidence="1" id="KW-1133">Transmembrane helix</keyword>
<keyword evidence="3" id="KW-1185">Reference proteome</keyword>
<reference evidence="2" key="1">
    <citation type="submission" date="2018-01" db="EMBL/GenBank/DDBJ databases">
        <authorList>
            <person name="Mao J.F."/>
        </authorList>
    </citation>
    <scope>NUCLEOTIDE SEQUENCE</scope>
    <source>
        <strain evidence="2">Huo1</strain>
        <tissue evidence="2">Leaf</tissue>
    </source>
</reference>
<evidence type="ECO:0000313" key="3">
    <source>
        <dbReference type="Proteomes" id="UP000298416"/>
    </source>
</evidence>
<organism evidence="2">
    <name type="scientific">Salvia splendens</name>
    <name type="common">Scarlet sage</name>
    <dbReference type="NCBI Taxonomy" id="180675"/>
    <lineage>
        <taxon>Eukaryota</taxon>
        <taxon>Viridiplantae</taxon>
        <taxon>Streptophyta</taxon>
        <taxon>Embryophyta</taxon>
        <taxon>Tracheophyta</taxon>
        <taxon>Spermatophyta</taxon>
        <taxon>Magnoliopsida</taxon>
        <taxon>eudicotyledons</taxon>
        <taxon>Gunneridae</taxon>
        <taxon>Pentapetalae</taxon>
        <taxon>asterids</taxon>
        <taxon>lamiids</taxon>
        <taxon>Lamiales</taxon>
        <taxon>Lamiaceae</taxon>
        <taxon>Nepetoideae</taxon>
        <taxon>Mentheae</taxon>
        <taxon>Salviinae</taxon>
        <taxon>Salvia</taxon>
        <taxon>Salvia subgen. Calosphace</taxon>
        <taxon>core Calosphace</taxon>
    </lineage>
</organism>
<accession>A0A8X8WUD8</accession>
<evidence type="ECO:0000313" key="2">
    <source>
        <dbReference type="EMBL" id="KAG6401408.1"/>
    </source>
</evidence>
<dbReference type="AlphaFoldDB" id="A0A8X8WUD8"/>
<sequence length="236" mass="26553">MNRFVKLFYTTAIASCPKSTQRGLSLLQKGNTQTDLAQEHLCRRNAVIQTRNFSSAYKRVLDEKSLEEDAERKIGWLLKLFFAGTATVIGYHLFPYMGENVMQQSVKLLQVKDPLFKRMGASRLARFSIDDKRRMKIVELGGAQLLVDMLAESFSLFIVAAILFLSHTMYAMSVELFPDTLPLLSDAAEGAVDTIYKAGAIPVIKATLDSIEYEEVGEYKTDLLARLEDLKYDTSS</sequence>